<dbReference type="EMBL" id="CP032229">
    <property type="protein sequence ID" value="QBJ91186.1"/>
    <property type="molecule type" value="Genomic_DNA"/>
</dbReference>
<dbReference type="GeneID" id="300099914"/>
<proteinExistence type="predicted"/>
<keyword evidence="1" id="KW-1133">Transmembrane helix</keyword>
<dbReference type="AlphaFoldDB" id="A0A4V0ZZI3"/>
<evidence type="ECO:0000256" key="1">
    <source>
        <dbReference type="SAM" id="Phobius"/>
    </source>
</evidence>
<keyword evidence="3" id="KW-1185">Reference proteome</keyword>
<organism evidence="2 3">
    <name type="scientific">Streptomyces seoulensis</name>
    <dbReference type="NCBI Taxonomy" id="73044"/>
    <lineage>
        <taxon>Bacteria</taxon>
        <taxon>Bacillati</taxon>
        <taxon>Actinomycetota</taxon>
        <taxon>Actinomycetes</taxon>
        <taxon>Kitasatosporales</taxon>
        <taxon>Streptomycetaceae</taxon>
        <taxon>Streptomyces</taxon>
    </lineage>
</organism>
<dbReference type="RefSeq" id="WP_031183967.1">
    <property type="nucleotide sequence ID" value="NZ_CP032229.1"/>
</dbReference>
<dbReference type="Proteomes" id="UP000292547">
    <property type="component" value="Chromosome"/>
</dbReference>
<sequence>MTRHIGAMHLSGLVLLCTCVVPPARVVEAAYATPPGDPTADLPAFALLAVPALVLVLHVAVQIPAGLLSAWLGRGTWGRYGVSVAVAAALTLLLFRADTGMWLDALARTALGLGAYAWVLGRAGRGDHVPA</sequence>
<evidence type="ECO:0000313" key="3">
    <source>
        <dbReference type="Proteomes" id="UP000292547"/>
    </source>
</evidence>
<evidence type="ECO:0000313" key="2">
    <source>
        <dbReference type="EMBL" id="QBJ91186.1"/>
    </source>
</evidence>
<gene>
    <name evidence="2" type="ORF">D0Z67_13365</name>
</gene>
<feature type="transmembrane region" description="Helical" evidence="1">
    <location>
        <begin position="77"/>
        <end position="95"/>
    </location>
</feature>
<reference evidence="2 3" key="1">
    <citation type="submission" date="2018-08" db="EMBL/GenBank/DDBJ databases">
        <title>The complete genome sequence of Streptomyces seoulensis, a pioneer strain for nickel superoxide dismutase discovery.</title>
        <authorList>
            <person name="Shin J."/>
            <person name="Lee J.-S."/>
            <person name="Lee E.-J."/>
            <person name="Youn H.-D."/>
        </authorList>
    </citation>
    <scope>NUCLEOTIDE SEQUENCE [LARGE SCALE GENOMIC DNA]</scope>
    <source>
        <strain evidence="2 3">KCTC 9819</strain>
    </source>
</reference>
<dbReference type="STRING" id="73044.GCA_000725795_01518"/>
<keyword evidence="1" id="KW-0472">Membrane</keyword>
<dbReference type="KEGG" id="sseo:D0Z67_13365"/>
<keyword evidence="1" id="KW-0812">Transmembrane</keyword>
<feature type="transmembrane region" description="Helical" evidence="1">
    <location>
        <begin position="45"/>
        <end position="65"/>
    </location>
</feature>
<protein>
    <submittedName>
        <fullName evidence="2">Uncharacterized protein</fullName>
    </submittedName>
</protein>
<accession>A0A4V0ZZI3</accession>
<name>A0A4V0ZZI3_STRSO</name>